<evidence type="ECO:0000256" key="3">
    <source>
        <dbReference type="ARBA" id="ARBA00008397"/>
    </source>
</evidence>
<dbReference type="NCBIfam" id="NF002794">
    <property type="entry name" value="PRK02925.1"/>
    <property type="match status" value="1"/>
</dbReference>
<dbReference type="InterPro" id="IPR032466">
    <property type="entry name" value="Metal_Hydrolase"/>
</dbReference>
<dbReference type="GO" id="GO:0008880">
    <property type="term" value="F:glucuronate isomerase activity"/>
    <property type="evidence" value="ECO:0007669"/>
    <property type="project" value="UniProtKB-UniRule"/>
</dbReference>
<protein>
    <recommendedName>
        <fullName evidence="5 7">Uronate isomerase</fullName>
        <ecNumber evidence="4 7">5.3.1.12</ecNumber>
    </recommendedName>
    <alternativeName>
        <fullName evidence="7">Glucuronate isomerase</fullName>
    </alternativeName>
    <alternativeName>
        <fullName evidence="7">Uronic isomerase</fullName>
    </alternativeName>
</protein>
<evidence type="ECO:0000256" key="4">
    <source>
        <dbReference type="ARBA" id="ARBA00012546"/>
    </source>
</evidence>
<comment type="similarity">
    <text evidence="3 7">Belongs to the metallo-dependent hydrolases superfamily. Uronate isomerase family.</text>
</comment>
<keyword evidence="9" id="KW-1185">Reference proteome</keyword>
<comment type="caution">
    <text evidence="8">The sequence shown here is derived from an EMBL/GenBank/DDBJ whole genome shotgun (WGS) entry which is preliminary data.</text>
</comment>
<evidence type="ECO:0000256" key="1">
    <source>
        <dbReference type="ARBA" id="ARBA00001165"/>
    </source>
</evidence>
<evidence type="ECO:0000313" key="9">
    <source>
        <dbReference type="Proteomes" id="UP000261011"/>
    </source>
</evidence>
<proteinExistence type="inferred from homology"/>
<keyword evidence="6 7" id="KW-0413">Isomerase</keyword>
<dbReference type="OrthoDB" id="9766564at2"/>
<name>A0A3E2TFH0_9FIRM</name>
<dbReference type="HAMAP" id="MF_00675">
    <property type="entry name" value="UxaC"/>
    <property type="match status" value="1"/>
</dbReference>
<dbReference type="Gene3D" id="1.10.2020.10">
    <property type="entry name" value="uronate isomerase, domain 2, chain A"/>
    <property type="match status" value="1"/>
</dbReference>
<comment type="pathway">
    <text evidence="2 7">Carbohydrate metabolism; pentose and glucuronate interconversion.</text>
</comment>
<dbReference type="PANTHER" id="PTHR30068">
    <property type="entry name" value="URONATE ISOMERASE"/>
    <property type="match status" value="1"/>
</dbReference>
<dbReference type="Pfam" id="PF02614">
    <property type="entry name" value="UxaC"/>
    <property type="match status" value="1"/>
</dbReference>
<gene>
    <name evidence="7" type="primary">uxaC</name>
    <name evidence="8" type="ORF">DXA39_08370</name>
</gene>
<dbReference type="EC" id="5.3.1.12" evidence="4 7"/>
<evidence type="ECO:0000256" key="5">
    <source>
        <dbReference type="ARBA" id="ARBA00020555"/>
    </source>
</evidence>
<dbReference type="SUPFAM" id="SSF51556">
    <property type="entry name" value="Metallo-dependent hydrolases"/>
    <property type="match status" value="1"/>
</dbReference>
<dbReference type="InterPro" id="IPR003766">
    <property type="entry name" value="Uronate_isomerase"/>
</dbReference>
<dbReference type="UniPathway" id="UPA00246"/>
<accession>A0A3E2TFH0</accession>
<evidence type="ECO:0000256" key="6">
    <source>
        <dbReference type="ARBA" id="ARBA00023235"/>
    </source>
</evidence>
<dbReference type="AlphaFoldDB" id="A0A3E2TFH0"/>
<organism evidence="8 9">
    <name type="scientific">Anaerococcus nagyae</name>
    <dbReference type="NCBI Taxonomy" id="1755241"/>
    <lineage>
        <taxon>Bacteria</taxon>
        <taxon>Bacillati</taxon>
        <taxon>Bacillota</taxon>
        <taxon>Tissierellia</taxon>
        <taxon>Tissierellales</taxon>
        <taxon>Peptoniphilaceae</taxon>
        <taxon>Anaerococcus</taxon>
    </lineage>
</organism>
<dbReference type="Gene3D" id="3.20.20.140">
    <property type="entry name" value="Metal-dependent hydrolases"/>
    <property type="match status" value="1"/>
</dbReference>
<dbReference type="GO" id="GO:0019698">
    <property type="term" value="P:D-galacturonate catabolic process"/>
    <property type="evidence" value="ECO:0007669"/>
    <property type="project" value="TreeGrafter"/>
</dbReference>
<comment type="catalytic activity">
    <reaction evidence="7">
        <text>aldehydo-D-galacturonate = keto-D-tagaturonate</text>
        <dbReference type="Rhea" id="RHEA:27702"/>
        <dbReference type="ChEBI" id="CHEBI:12952"/>
        <dbReference type="ChEBI" id="CHEBI:17886"/>
    </reaction>
</comment>
<evidence type="ECO:0000313" key="8">
    <source>
        <dbReference type="EMBL" id="RGB74556.1"/>
    </source>
</evidence>
<comment type="catalytic activity">
    <reaction evidence="1 7">
        <text>D-glucuronate = D-fructuronate</text>
        <dbReference type="Rhea" id="RHEA:13049"/>
        <dbReference type="ChEBI" id="CHEBI:58720"/>
        <dbReference type="ChEBI" id="CHEBI:59863"/>
        <dbReference type="EC" id="5.3.1.12"/>
    </reaction>
</comment>
<dbReference type="GO" id="GO:0042840">
    <property type="term" value="P:D-glucuronate catabolic process"/>
    <property type="evidence" value="ECO:0007669"/>
    <property type="project" value="TreeGrafter"/>
</dbReference>
<dbReference type="PANTHER" id="PTHR30068:SF4">
    <property type="entry name" value="URONATE ISOMERASE"/>
    <property type="match status" value="1"/>
</dbReference>
<dbReference type="Proteomes" id="UP000261011">
    <property type="component" value="Unassembled WGS sequence"/>
</dbReference>
<reference evidence="8 9" key="1">
    <citation type="submission" date="2018-08" db="EMBL/GenBank/DDBJ databases">
        <title>A genome reference for cultivated species of the human gut microbiota.</title>
        <authorList>
            <person name="Zou Y."/>
            <person name="Xue W."/>
            <person name="Luo G."/>
        </authorList>
    </citation>
    <scope>NUCLEOTIDE SEQUENCE [LARGE SCALE GENOMIC DNA]</scope>
    <source>
        <strain evidence="8 9">OF01-3</strain>
    </source>
</reference>
<sequence length="470" mass="54329">MKKFLTNDFLLNTEYAKILYHNYAKDMPIFDWHCHLEAEEIYKNEKINSITKAWLGGDHYKWRVMRAVGIDEDLITGNASDLDKFKSYAATMPNLIGNPIYHWTHLELKKYFDIDYCLEPDTAEEIFNIANEKLTQDDFRPRELIKMSNVAAVCTTNDPIDDLHYHDLLAEDESFQTKIKPAFRPDKAISIEKDSYTSYIKELSEVAGVEINSFDTLKEALEKRMNFFKEKGCEASDQAFKYIPFEEISDKEVNEIIKKKLNGEKLEIREEDAYKTALMIWLGSKYNELNWAMELHIGVIRDNSTKLYNKLGNDVGADATNDEPWAENLANLLDIIEQKGAIPRTIIFPLNPAEFYPASTIAGSFNRGNDENVLTAQIGPSWWHIDHKEGMLDQMKIMSATSAFAKSIGMITDSRSFLSYPRHEYFRRLLCRFIGEIIADGEYPWDEEFLGNMVKDICFNNAKNIIKIDL</sequence>
<evidence type="ECO:0000256" key="2">
    <source>
        <dbReference type="ARBA" id="ARBA00004892"/>
    </source>
</evidence>
<dbReference type="RefSeq" id="WP_117522266.1">
    <property type="nucleotide sequence ID" value="NZ_QVEU01000010.1"/>
</dbReference>
<dbReference type="EMBL" id="QVEU01000010">
    <property type="protein sequence ID" value="RGB74556.1"/>
    <property type="molecule type" value="Genomic_DNA"/>
</dbReference>
<evidence type="ECO:0000256" key="7">
    <source>
        <dbReference type="HAMAP-Rule" id="MF_00675"/>
    </source>
</evidence>